<keyword evidence="1" id="KW-0472">Membrane</keyword>
<reference evidence="2" key="1">
    <citation type="journal article" date="2014" name="Front. Microbiol.">
        <title>High frequency of phylogenetically diverse reductive dehalogenase-homologous genes in deep subseafloor sedimentary metagenomes.</title>
        <authorList>
            <person name="Kawai M."/>
            <person name="Futagami T."/>
            <person name="Toyoda A."/>
            <person name="Takaki Y."/>
            <person name="Nishi S."/>
            <person name="Hori S."/>
            <person name="Arai W."/>
            <person name="Tsubouchi T."/>
            <person name="Morono Y."/>
            <person name="Uchiyama I."/>
            <person name="Ito T."/>
            <person name="Fujiyama A."/>
            <person name="Inagaki F."/>
            <person name="Takami H."/>
        </authorList>
    </citation>
    <scope>NUCLEOTIDE SEQUENCE</scope>
    <source>
        <strain evidence="2">Expedition CK06-06</strain>
    </source>
</reference>
<protein>
    <submittedName>
        <fullName evidence="2">Uncharacterized protein</fullName>
    </submittedName>
</protein>
<proteinExistence type="predicted"/>
<dbReference type="EMBL" id="BARS01006388">
    <property type="protein sequence ID" value="GAF68298.1"/>
    <property type="molecule type" value="Genomic_DNA"/>
</dbReference>
<dbReference type="AlphaFoldDB" id="X0RHQ4"/>
<name>X0RHQ4_9ZZZZ</name>
<feature type="transmembrane region" description="Helical" evidence="1">
    <location>
        <begin position="31"/>
        <end position="52"/>
    </location>
</feature>
<sequence>MWFFYLLPLLSVAIGAVLWVKNKEVTWWEWLAGSAIGFVLALIFHVTIFSSMTSDIETWSGKVTQATFHPWWKERYTVQVAYTTGSGKNRQTHYRTETRYRSHAKHWTQKNTLGNGFFGGGISKGKYDEISRRFNCSPIRTRARRSGLVDGDPNVYV</sequence>
<feature type="non-terminal residue" evidence="2">
    <location>
        <position position="157"/>
    </location>
</feature>
<keyword evidence="1" id="KW-0812">Transmembrane</keyword>
<evidence type="ECO:0000256" key="1">
    <source>
        <dbReference type="SAM" id="Phobius"/>
    </source>
</evidence>
<evidence type="ECO:0000313" key="2">
    <source>
        <dbReference type="EMBL" id="GAF68298.1"/>
    </source>
</evidence>
<keyword evidence="1" id="KW-1133">Transmembrane helix</keyword>
<organism evidence="2">
    <name type="scientific">marine sediment metagenome</name>
    <dbReference type="NCBI Taxonomy" id="412755"/>
    <lineage>
        <taxon>unclassified sequences</taxon>
        <taxon>metagenomes</taxon>
        <taxon>ecological metagenomes</taxon>
    </lineage>
</organism>
<gene>
    <name evidence="2" type="ORF">S01H1_12444</name>
</gene>
<accession>X0RHQ4</accession>
<comment type="caution">
    <text evidence="2">The sequence shown here is derived from an EMBL/GenBank/DDBJ whole genome shotgun (WGS) entry which is preliminary data.</text>
</comment>